<dbReference type="PROSITE" id="PS50893">
    <property type="entry name" value="ABC_TRANSPORTER_2"/>
    <property type="match status" value="1"/>
</dbReference>
<keyword evidence="14" id="KW-1185">Reference proteome</keyword>
<evidence type="ECO:0000256" key="2">
    <source>
        <dbReference type="ARBA" id="ARBA00022448"/>
    </source>
</evidence>
<dbReference type="Proteomes" id="UP000027931">
    <property type="component" value="Unassembled WGS sequence"/>
</dbReference>
<dbReference type="STRING" id="1157490.EL26_12975"/>
<dbReference type="SMART" id="SM00382">
    <property type="entry name" value="AAA"/>
    <property type="match status" value="1"/>
</dbReference>
<keyword evidence="3" id="KW-1003">Cell membrane</keyword>
<dbReference type="InterPro" id="IPR011527">
    <property type="entry name" value="ABC1_TM_dom"/>
</dbReference>
<feature type="transmembrane region" description="Helical" evidence="10">
    <location>
        <begin position="54"/>
        <end position="72"/>
    </location>
</feature>
<sequence length="579" mass="64376">MDLFRKTFEHFKPYKTQITLTFLCAVIAGAVATLPPILTGRLVDEVLPLHLTSALYWLVLAVLGSFFLKVTFESLQEYIQVRIGLDVISDMQMRAFRKLHRAPMSMFATTPRGDILYRLTHDVEAIQQLNSTVIPRFVQQLLGAIAAFAAVIALYWPVAVLMVAVFAIYLWPSFKLGKKVRGLSATQRDMLADLYSHAQESIESIKLVRTLHLEDREYNHQNDGLQAWKKFAIRAALISKVNWRLGNLLQIIVPGLVMLLGGYAVWRGQITAGTLVSCIGFIPAMFMPIRSLAENALTIQQAIPALHRLYEYFDLPEEQPAGLPKFGTVQGKIEMQDIWFRYPGTEDPVLRGISLNVEPGQHIGLVGASGGGKSTLIQVLLGLYSPEQGRVAVDGCDLNEYDRNSFRLQVGVVSQETFLLNETLRKNLLYSKPDATQAELDRACEAAGLAEMIDGLPDGYETIVGERGLKLSGGQKQRVAMARAILRHPQVLIFDEATSSLDGETEERVQAALEELIPGRTTITIAHRLVTVRNCDRIFVLVGGQVAESGTHEELLALQGEYHQLYTAQYSELEKGEAV</sequence>
<keyword evidence="6" id="KW-0645">Protease</keyword>
<keyword evidence="6" id="KW-0378">Hydrolase</keyword>
<feature type="transmembrane region" description="Helical" evidence="10">
    <location>
        <begin position="248"/>
        <end position="266"/>
    </location>
</feature>
<feature type="transmembrane region" description="Helical" evidence="10">
    <location>
        <begin position="20"/>
        <end position="42"/>
    </location>
</feature>
<feature type="domain" description="ABC transporter" evidence="11">
    <location>
        <begin position="333"/>
        <end position="568"/>
    </location>
</feature>
<evidence type="ECO:0000259" key="12">
    <source>
        <dbReference type="PROSITE" id="PS50929"/>
    </source>
</evidence>
<evidence type="ECO:0000256" key="7">
    <source>
        <dbReference type="ARBA" id="ARBA00022840"/>
    </source>
</evidence>
<evidence type="ECO:0000256" key="3">
    <source>
        <dbReference type="ARBA" id="ARBA00022475"/>
    </source>
</evidence>
<accession>A0A074LL03</accession>
<name>A0A074LL03_9BACL</name>
<dbReference type="InterPro" id="IPR039421">
    <property type="entry name" value="Type_1_exporter"/>
</dbReference>
<protein>
    <submittedName>
        <fullName evidence="13">ABC transporter</fullName>
    </submittedName>
</protein>
<dbReference type="InterPro" id="IPR017871">
    <property type="entry name" value="ABC_transporter-like_CS"/>
</dbReference>
<keyword evidence="4 10" id="KW-0812">Transmembrane</keyword>
<dbReference type="InterPro" id="IPR003593">
    <property type="entry name" value="AAA+_ATPase"/>
</dbReference>
<organism evidence="13 14">
    <name type="scientific">Tumebacillus flagellatus</name>
    <dbReference type="NCBI Taxonomy" id="1157490"/>
    <lineage>
        <taxon>Bacteria</taxon>
        <taxon>Bacillati</taxon>
        <taxon>Bacillota</taxon>
        <taxon>Bacilli</taxon>
        <taxon>Bacillales</taxon>
        <taxon>Alicyclobacillaceae</taxon>
        <taxon>Tumebacillus</taxon>
    </lineage>
</organism>
<keyword evidence="2" id="KW-0813">Transport</keyword>
<keyword evidence="6" id="KW-0788">Thiol protease</keyword>
<dbReference type="GO" id="GO:0016887">
    <property type="term" value="F:ATP hydrolysis activity"/>
    <property type="evidence" value="ECO:0007669"/>
    <property type="project" value="InterPro"/>
</dbReference>
<dbReference type="PROSITE" id="PS00211">
    <property type="entry name" value="ABC_TRANSPORTER_1"/>
    <property type="match status" value="1"/>
</dbReference>
<gene>
    <name evidence="13" type="ORF">EL26_12975</name>
</gene>
<keyword evidence="5" id="KW-0547">Nucleotide-binding</keyword>
<keyword evidence="7" id="KW-0067">ATP-binding</keyword>
<feature type="domain" description="ABC transmembrane type-1" evidence="12">
    <location>
        <begin position="20"/>
        <end position="301"/>
    </location>
</feature>
<dbReference type="GO" id="GO:0008234">
    <property type="term" value="F:cysteine-type peptidase activity"/>
    <property type="evidence" value="ECO:0007669"/>
    <property type="project" value="UniProtKB-KW"/>
</dbReference>
<evidence type="ECO:0000259" key="11">
    <source>
        <dbReference type="PROSITE" id="PS50893"/>
    </source>
</evidence>
<evidence type="ECO:0000256" key="8">
    <source>
        <dbReference type="ARBA" id="ARBA00022989"/>
    </source>
</evidence>
<dbReference type="OrthoDB" id="1240423at2"/>
<dbReference type="SUPFAM" id="SSF90123">
    <property type="entry name" value="ABC transporter transmembrane region"/>
    <property type="match status" value="1"/>
</dbReference>
<dbReference type="Pfam" id="PF00664">
    <property type="entry name" value="ABC_membrane"/>
    <property type="match status" value="1"/>
</dbReference>
<dbReference type="RefSeq" id="WP_038089099.1">
    <property type="nucleotide sequence ID" value="NZ_JMIR01000017.1"/>
</dbReference>
<comment type="subcellular location">
    <subcellularLocation>
        <location evidence="1">Cell membrane</location>
        <topology evidence="1">Multi-pass membrane protein</topology>
    </subcellularLocation>
</comment>
<dbReference type="InterPro" id="IPR036640">
    <property type="entry name" value="ABC1_TM_sf"/>
</dbReference>
<dbReference type="PROSITE" id="PS50929">
    <property type="entry name" value="ABC_TM1F"/>
    <property type="match status" value="1"/>
</dbReference>
<dbReference type="InterPro" id="IPR027417">
    <property type="entry name" value="P-loop_NTPase"/>
</dbReference>
<dbReference type="Gene3D" id="3.40.50.300">
    <property type="entry name" value="P-loop containing nucleotide triphosphate hydrolases"/>
    <property type="match status" value="1"/>
</dbReference>
<dbReference type="PANTHER" id="PTHR43394">
    <property type="entry name" value="ATP-DEPENDENT PERMEASE MDL1, MITOCHONDRIAL"/>
    <property type="match status" value="1"/>
</dbReference>
<dbReference type="InterPro" id="IPR003439">
    <property type="entry name" value="ABC_transporter-like_ATP-bd"/>
</dbReference>
<feature type="transmembrane region" description="Helical" evidence="10">
    <location>
        <begin position="273"/>
        <end position="293"/>
    </location>
</feature>
<dbReference type="GO" id="GO:0005524">
    <property type="term" value="F:ATP binding"/>
    <property type="evidence" value="ECO:0007669"/>
    <property type="project" value="UniProtKB-KW"/>
</dbReference>
<evidence type="ECO:0000313" key="13">
    <source>
        <dbReference type="EMBL" id="KEO82816.1"/>
    </source>
</evidence>
<dbReference type="PANTHER" id="PTHR43394:SF1">
    <property type="entry name" value="ATP-BINDING CASSETTE SUB-FAMILY B MEMBER 10, MITOCHONDRIAL"/>
    <property type="match status" value="1"/>
</dbReference>
<dbReference type="Pfam" id="PF00005">
    <property type="entry name" value="ABC_tran"/>
    <property type="match status" value="1"/>
</dbReference>
<evidence type="ECO:0000256" key="6">
    <source>
        <dbReference type="ARBA" id="ARBA00022807"/>
    </source>
</evidence>
<evidence type="ECO:0000256" key="4">
    <source>
        <dbReference type="ARBA" id="ARBA00022692"/>
    </source>
</evidence>
<comment type="caution">
    <text evidence="13">The sequence shown here is derived from an EMBL/GenBank/DDBJ whole genome shotgun (WGS) entry which is preliminary data.</text>
</comment>
<reference evidence="13 14" key="1">
    <citation type="journal article" date="2013" name="Int. J. Syst. Evol. Microbiol.">
        <title>Tumebacillus flagellatus sp. nov., an alpha-amylase/pullulanase-producing bacterium isolated from cassava wastewater.</title>
        <authorList>
            <person name="Wang Q."/>
            <person name="Xie N."/>
            <person name="Qin Y."/>
            <person name="Shen N."/>
            <person name="Zhu J."/>
            <person name="Mi H."/>
            <person name="Huang R."/>
        </authorList>
    </citation>
    <scope>NUCLEOTIDE SEQUENCE [LARGE SCALE GENOMIC DNA]</scope>
    <source>
        <strain evidence="13 14">GST4</strain>
    </source>
</reference>
<dbReference type="AlphaFoldDB" id="A0A074LL03"/>
<feature type="transmembrane region" description="Helical" evidence="10">
    <location>
        <begin position="141"/>
        <end position="171"/>
    </location>
</feature>
<proteinExistence type="predicted"/>
<keyword evidence="9 10" id="KW-0472">Membrane</keyword>
<evidence type="ECO:0000313" key="14">
    <source>
        <dbReference type="Proteomes" id="UP000027931"/>
    </source>
</evidence>
<dbReference type="EMBL" id="JMIR01000017">
    <property type="protein sequence ID" value="KEO82816.1"/>
    <property type="molecule type" value="Genomic_DNA"/>
</dbReference>
<dbReference type="GO" id="GO:0005886">
    <property type="term" value="C:plasma membrane"/>
    <property type="evidence" value="ECO:0007669"/>
    <property type="project" value="UniProtKB-SubCell"/>
</dbReference>
<evidence type="ECO:0000256" key="1">
    <source>
        <dbReference type="ARBA" id="ARBA00004651"/>
    </source>
</evidence>
<dbReference type="SUPFAM" id="SSF52540">
    <property type="entry name" value="P-loop containing nucleoside triphosphate hydrolases"/>
    <property type="match status" value="1"/>
</dbReference>
<dbReference type="GO" id="GO:0015421">
    <property type="term" value="F:ABC-type oligopeptide transporter activity"/>
    <property type="evidence" value="ECO:0007669"/>
    <property type="project" value="TreeGrafter"/>
</dbReference>
<dbReference type="CDD" id="cd07346">
    <property type="entry name" value="ABC_6TM_exporters"/>
    <property type="match status" value="1"/>
</dbReference>
<evidence type="ECO:0000256" key="10">
    <source>
        <dbReference type="SAM" id="Phobius"/>
    </source>
</evidence>
<dbReference type="eggNOG" id="COG1132">
    <property type="taxonomic scope" value="Bacteria"/>
</dbReference>
<dbReference type="FunFam" id="3.40.50.300:FF:000299">
    <property type="entry name" value="ABC transporter ATP-binding protein/permease"/>
    <property type="match status" value="1"/>
</dbReference>
<evidence type="ECO:0000256" key="9">
    <source>
        <dbReference type="ARBA" id="ARBA00023136"/>
    </source>
</evidence>
<evidence type="ECO:0000256" key="5">
    <source>
        <dbReference type="ARBA" id="ARBA00022741"/>
    </source>
</evidence>
<keyword evidence="8 10" id="KW-1133">Transmembrane helix</keyword>
<dbReference type="Gene3D" id="1.20.1560.10">
    <property type="entry name" value="ABC transporter type 1, transmembrane domain"/>
    <property type="match status" value="1"/>
</dbReference>